<keyword evidence="3" id="KW-0378">Hydrolase</keyword>
<dbReference type="Pfam" id="PF13622">
    <property type="entry name" value="4HBT_3"/>
    <property type="match status" value="1"/>
</dbReference>
<dbReference type="AlphaFoldDB" id="A0AA36G234"/>
<dbReference type="PANTHER" id="PTHR11066">
    <property type="entry name" value="ACYL-COA THIOESTERASE"/>
    <property type="match status" value="1"/>
</dbReference>
<reference evidence="7" key="1">
    <citation type="submission" date="2023-06" db="EMBL/GenBank/DDBJ databases">
        <authorList>
            <person name="Delattre M."/>
        </authorList>
    </citation>
    <scope>NUCLEOTIDE SEQUENCE</scope>
    <source>
        <strain evidence="7">AF72</strain>
    </source>
</reference>
<dbReference type="GO" id="GO:0006637">
    <property type="term" value="P:acyl-CoA metabolic process"/>
    <property type="evidence" value="ECO:0007669"/>
    <property type="project" value="InterPro"/>
</dbReference>
<evidence type="ECO:0000313" key="7">
    <source>
        <dbReference type="EMBL" id="CAJ0575835.1"/>
    </source>
</evidence>
<gene>
    <name evidence="7" type="ORF">MSPICULIGERA_LOCUS14138</name>
</gene>
<sequence>MNDTTKNDACDDINEDKSELLETFLKLEELDVDFYRSTHLLRGRKENNRVYGGQVVGQALMAAHRTIDHHDFKVHSLHCNFLYAADADRPLLYQVTRIRDSRSFATRLVRARQGGKDIFSTSISFQKIEPDSITHQQAMPDVPPPEECENAQDFWKRMILEPATVSEEGKRAAEAYRKVLDFPETFLIKFINPKMYIVDAPADRPMKFACWVKNKAIIGEDEHLHHCIAAFISDIAPIGTPIGAHAANNKFRLDHSMWIHRHDFRIDDDWVLYETESTIAAASRALIHGKMWTRDGRMVLSSSQEILVRGQRDD</sequence>
<dbReference type="InterPro" id="IPR049449">
    <property type="entry name" value="TesB_ACOT8-like_N"/>
</dbReference>
<organism evidence="7 8">
    <name type="scientific">Mesorhabditis spiculigera</name>
    <dbReference type="NCBI Taxonomy" id="96644"/>
    <lineage>
        <taxon>Eukaryota</taxon>
        <taxon>Metazoa</taxon>
        <taxon>Ecdysozoa</taxon>
        <taxon>Nematoda</taxon>
        <taxon>Chromadorea</taxon>
        <taxon>Rhabditida</taxon>
        <taxon>Rhabditina</taxon>
        <taxon>Rhabditomorpha</taxon>
        <taxon>Rhabditoidea</taxon>
        <taxon>Rhabditidae</taxon>
        <taxon>Mesorhabditinae</taxon>
        <taxon>Mesorhabditis</taxon>
    </lineage>
</organism>
<proteinExistence type="inferred from homology"/>
<dbReference type="GO" id="GO:0009062">
    <property type="term" value="P:fatty acid catabolic process"/>
    <property type="evidence" value="ECO:0007669"/>
    <property type="project" value="TreeGrafter"/>
</dbReference>
<evidence type="ECO:0000256" key="1">
    <source>
        <dbReference type="ARBA" id="ARBA00006538"/>
    </source>
</evidence>
<dbReference type="Proteomes" id="UP001177023">
    <property type="component" value="Unassembled WGS sequence"/>
</dbReference>
<dbReference type="InterPro" id="IPR003703">
    <property type="entry name" value="Acyl_CoA_thio"/>
</dbReference>
<evidence type="ECO:0000256" key="3">
    <source>
        <dbReference type="ARBA" id="ARBA00022801"/>
    </source>
</evidence>
<accession>A0AA36G234</accession>
<dbReference type="InterPro" id="IPR029069">
    <property type="entry name" value="HotDog_dom_sf"/>
</dbReference>
<dbReference type="CDD" id="cd03445">
    <property type="entry name" value="Thioesterase_II_repeat2"/>
    <property type="match status" value="1"/>
</dbReference>
<protein>
    <recommendedName>
        <fullName evidence="9">Acyl-coenzyme A thioesterase 8</fullName>
    </recommendedName>
</protein>
<dbReference type="FunFam" id="2.40.160.210:FF:000001">
    <property type="entry name" value="Acyl-CoA thioesterase II"/>
    <property type="match status" value="1"/>
</dbReference>
<dbReference type="InterPro" id="IPR042171">
    <property type="entry name" value="Acyl-CoA_hotdog"/>
</dbReference>
<evidence type="ECO:0000256" key="2">
    <source>
        <dbReference type="ARBA" id="ARBA00011881"/>
    </source>
</evidence>
<dbReference type="SUPFAM" id="SSF54637">
    <property type="entry name" value="Thioesterase/thiol ester dehydrase-isomerase"/>
    <property type="match status" value="2"/>
</dbReference>
<evidence type="ECO:0000256" key="4">
    <source>
        <dbReference type="ARBA" id="ARBA00023098"/>
    </source>
</evidence>
<feature type="non-terminal residue" evidence="7">
    <location>
        <position position="314"/>
    </location>
</feature>
<evidence type="ECO:0008006" key="9">
    <source>
        <dbReference type="Google" id="ProtNLM"/>
    </source>
</evidence>
<dbReference type="EMBL" id="CATQJA010002641">
    <property type="protein sequence ID" value="CAJ0575835.1"/>
    <property type="molecule type" value="Genomic_DNA"/>
</dbReference>
<feature type="domain" description="Acyl-CoA thioesterase-like N-terminal HotDog" evidence="5">
    <location>
        <begin position="49"/>
        <end position="126"/>
    </location>
</feature>
<evidence type="ECO:0000313" key="8">
    <source>
        <dbReference type="Proteomes" id="UP001177023"/>
    </source>
</evidence>
<evidence type="ECO:0000259" key="6">
    <source>
        <dbReference type="Pfam" id="PF20789"/>
    </source>
</evidence>
<comment type="caution">
    <text evidence="7">The sequence shown here is derived from an EMBL/GenBank/DDBJ whole genome shotgun (WGS) entry which is preliminary data.</text>
</comment>
<dbReference type="Pfam" id="PF20789">
    <property type="entry name" value="4HBT_3C"/>
    <property type="match status" value="1"/>
</dbReference>
<dbReference type="InterPro" id="IPR049450">
    <property type="entry name" value="ACOT8-like_C"/>
</dbReference>
<comment type="similarity">
    <text evidence="1">Belongs to the C/M/P thioester hydrolase family.</text>
</comment>
<dbReference type="Gene3D" id="2.40.160.210">
    <property type="entry name" value="Acyl-CoA thioesterase, double hotdog domain"/>
    <property type="match status" value="1"/>
</dbReference>
<dbReference type="CDD" id="cd03444">
    <property type="entry name" value="Thioesterase_II_repeat1"/>
    <property type="match status" value="1"/>
</dbReference>
<keyword evidence="8" id="KW-1185">Reference proteome</keyword>
<comment type="subunit">
    <text evidence="2">Homotetramer.</text>
</comment>
<dbReference type="GO" id="GO:0005782">
    <property type="term" value="C:peroxisomal matrix"/>
    <property type="evidence" value="ECO:0007669"/>
    <property type="project" value="UniProtKB-SubCell"/>
</dbReference>
<evidence type="ECO:0000259" key="5">
    <source>
        <dbReference type="Pfam" id="PF13622"/>
    </source>
</evidence>
<feature type="domain" description="Acyl-CoA thioesterase-like C-terminal" evidence="6">
    <location>
        <begin position="201"/>
        <end position="308"/>
    </location>
</feature>
<dbReference type="PANTHER" id="PTHR11066:SF48">
    <property type="entry name" value="ACYL-COA THIOESTERASE II"/>
    <property type="match status" value="1"/>
</dbReference>
<dbReference type="GO" id="GO:0047617">
    <property type="term" value="F:fatty acyl-CoA hydrolase activity"/>
    <property type="evidence" value="ECO:0007669"/>
    <property type="project" value="InterPro"/>
</dbReference>
<name>A0AA36G234_9BILA</name>
<keyword evidence="4" id="KW-0443">Lipid metabolism</keyword>